<keyword evidence="1" id="KW-1133">Transmembrane helix</keyword>
<dbReference type="Pfam" id="PF06197">
    <property type="entry name" value="DUF998"/>
    <property type="match status" value="1"/>
</dbReference>
<reference evidence="2 3" key="1">
    <citation type="submission" date="2016-10" db="EMBL/GenBank/DDBJ databases">
        <authorList>
            <person name="de Groot N.N."/>
        </authorList>
    </citation>
    <scope>NUCLEOTIDE SEQUENCE [LARGE SCALE GENOMIC DNA]</scope>
    <source>
        <strain evidence="2 3">DSM 22274</strain>
    </source>
</reference>
<dbReference type="InterPro" id="IPR009339">
    <property type="entry name" value="DUF998"/>
</dbReference>
<organism evidence="2 3">
    <name type="scientific">Arthrobacter alpinus</name>
    <dbReference type="NCBI Taxonomy" id="656366"/>
    <lineage>
        <taxon>Bacteria</taxon>
        <taxon>Bacillati</taxon>
        <taxon>Actinomycetota</taxon>
        <taxon>Actinomycetes</taxon>
        <taxon>Micrococcales</taxon>
        <taxon>Micrococcaceae</taxon>
        <taxon>Arthrobacter</taxon>
    </lineage>
</organism>
<evidence type="ECO:0008006" key="4">
    <source>
        <dbReference type="Google" id="ProtNLM"/>
    </source>
</evidence>
<dbReference type="RefSeq" id="WP_074713667.1">
    <property type="nucleotide sequence ID" value="NZ_FNTV01000002.1"/>
</dbReference>
<feature type="transmembrane region" description="Helical" evidence="1">
    <location>
        <begin position="6"/>
        <end position="26"/>
    </location>
</feature>
<keyword evidence="1" id="KW-0812">Transmembrane</keyword>
<dbReference type="AlphaFoldDB" id="A0A1H5PGR7"/>
<proteinExistence type="predicted"/>
<evidence type="ECO:0000313" key="3">
    <source>
        <dbReference type="Proteomes" id="UP000182725"/>
    </source>
</evidence>
<evidence type="ECO:0000313" key="2">
    <source>
        <dbReference type="EMBL" id="SEF12318.1"/>
    </source>
</evidence>
<feature type="transmembrane region" description="Helical" evidence="1">
    <location>
        <begin position="179"/>
        <end position="199"/>
    </location>
</feature>
<protein>
    <recommendedName>
        <fullName evidence="4">DUF998 domain-containing protein</fullName>
    </recommendedName>
</protein>
<evidence type="ECO:0000256" key="1">
    <source>
        <dbReference type="SAM" id="Phobius"/>
    </source>
</evidence>
<keyword evidence="1" id="KW-0472">Membrane</keyword>
<dbReference type="Proteomes" id="UP000182725">
    <property type="component" value="Unassembled WGS sequence"/>
</dbReference>
<feature type="transmembrane region" description="Helical" evidence="1">
    <location>
        <begin position="109"/>
        <end position="131"/>
    </location>
</feature>
<feature type="transmembrane region" description="Helical" evidence="1">
    <location>
        <begin position="77"/>
        <end position="97"/>
    </location>
</feature>
<feature type="transmembrane region" description="Helical" evidence="1">
    <location>
        <begin position="47"/>
        <end position="71"/>
    </location>
</feature>
<sequence length="201" mass="21739">MITGLAITALVLGVARLVVFVALHLVRSDYNIVEHAVSDYAVGRTRTLSSVMTWITAAFWGVLALATLVAFPDWKDLTGVVACLLALAAIFIVLPFLPTDVEGTHATTIGRLHMLAAIAWFALSYACMGNFGRLFQDASPQPWGTTLVALSWIALVSLIVLVAALVIRQARRYVFGIAERIFILSVTLFYITVAIAMLATS</sequence>
<name>A0A1H5PGR7_9MICC</name>
<feature type="transmembrane region" description="Helical" evidence="1">
    <location>
        <begin position="143"/>
        <end position="167"/>
    </location>
</feature>
<accession>A0A1H5PGR7</accession>
<dbReference type="EMBL" id="FNTV01000002">
    <property type="protein sequence ID" value="SEF12318.1"/>
    <property type="molecule type" value="Genomic_DNA"/>
</dbReference>
<gene>
    <name evidence="2" type="ORF">SAMN04489740_4222</name>
</gene>